<dbReference type="RefSeq" id="XP_001879409.1">
    <property type="nucleotide sequence ID" value="XM_001879374.1"/>
</dbReference>
<keyword evidence="1" id="KW-0809">Transit peptide</keyword>
<comment type="subunit">
    <text evidence="1">Component of the TIM23 complex.</text>
</comment>
<sequence length="580" mass="64203">MRRMSPDYSGNAYKHSRGLAYDYNYDPSNRDSPGKAGKLDPYSDDYSIPPKSPPRRSRSFDAYSNAGTSSRRPDCSRKDVARVGRMPTPAIPDSPSQESLKRSNKVTPPSASSKRNFSGKVDPYSEPFSVPSISPPRIPRSPKSPHRSSQSPDAGTSSRHPDHPGKGAVRVGRKPTPPPIPASPTLEYLRTSLEPSNKLTSPSASRKLLILDLNGTLVFRSPHRKDFYQHATYSTPRPVRHVYPRPYLPSLRDYLFHPTTRTWLDTMVWSSAQPHSVADMVDKCFAERKEELVAVWARDTLGLDEQSYHRKSETTKDLAKPWSALHLDSTTSADSAQKHSALTTILVDDSPLKAKLQPYNHLCVREYAATTRGTDVAVRDAEVLAARAKLSVPTFKVDETEDRISAKKRKRKEKKRGWVERKKAEKKLWKVGEKARVLGGEYDEMLLAVVGILEEVKVQGNVAGWMRGGGLMLGEEGEGEVDSSAKKRRLSDGAEISDSPGTPPPPSSPSPQPLLEEDASTSAITPSAFTGIPMNKSDTEETSIWFEDQELVEWWADMGRVALDGLGIEVVSGVVGTYDR</sequence>
<keyword evidence="1" id="KW-0811">Translocation</keyword>
<dbReference type="EMBL" id="DS547098">
    <property type="protein sequence ID" value="EDR10024.1"/>
    <property type="molecule type" value="Genomic_DNA"/>
</dbReference>
<dbReference type="GO" id="GO:0015031">
    <property type="term" value="P:protein transport"/>
    <property type="evidence" value="ECO:0007669"/>
    <property type="project" value="UniProtKB-KW"/>
</dbReference>
<dbReference type="SUPFAM" id="SSF56784">
    <property type="entry name" value="HAD-like"/>
    <property type="match status" value="1"/>
</dbReference>
<evidence type="ECO:0000256" key="1">
    <source>
        <dbReference type="RuleBase" id="RU365079"/>
    </source>
</evidence>
<reference evidence="4 5" key="1">
    <citation type="journal article" date="2008" name="Nature">
        <title>The genome of Laccaria bicolor provides insights into mycorrhizal symbiosis.</title>
        <authorList>
            <person name="Martin F."/>
            <person name="Aerts A."/>
            <person name="Ahren D."/>
            <person name="Brun A."/>
            <person name="Danchin E.G.J."/>
            <person name="Duchaussoy F."/>
            <person name="Gibon J."/>
            <person name="Kohler A."/>
            <person name="Lindquist E."/>
            <person name="Pereda V."/>
            <person name="Salamov A."/>
            <person name="Shapiro H.J."/>
            <person name="Wuyts J."/>
            <person name="Blaudez D."/>
            <person name="Buee M."/>
            <person name="Brokstein P."/>
            <person name="Canbaeck B."/>
            <person name="Cohen D."/>
            <person name="Courty P.E."/>
            <person name="Coutinho P.M."/>
            <person name="Delaruelle C."/>
            <person name="Detter J.C."/>
            <person name="Deveau A."/>
            <person name="DiFazio S."/>
            <person name="Duplessis S."/>
            <person name="Fraissinet-Tachet L."/>
            <person name="Lucic E."/>
            <person name="Frey-Klett P."/>
            <person name="Fourrey C."/>
            <person name="Feussner I."/>
            <person name="Gay G."/>
            <person name="Grimwood J."/>
            <person name="Hoegger P.J."/>
            <person name="Jain P."/>
            <person name="Kilaru S."/>
            <person name="Labbe J."/>
            <person name="Lin Y.C."/>
            <person name="Legue V."/>
            <person name="Le Tacon F."/>
            <person name="Marmeisse R."/>
            <person name="Melayah D."/>
            <person name="Montanini B."/>
            <person name="Muratet M."/>
            <person name="Nehls U."/>
            <person name="Niculita-Hirzel H."/>
            <person name="Oudot-Le Secq M.P."/>
            <person name="Peter M."/>
            <person name="Quesneville H."/>
            <person name="Rajashekar B."/>
            <person name="Reich M."/>
            <person name="Rouhier N."/>
            <person name="Schmutz J."/>
            <person name="Yin T."/>
            <person name="Chalot M."/>
            <person name="Henrissat B."/>
            <person name="Kuees U."/>
            <person name="Lucas S."/>
            <person name="Van de Peer Y."/>
            <person name="Podila G.K."/>
            <person name="Polle A."/>
            <person name="Pukkila P.J."/>
            <person name="Richardson P.M."/>
            <person name="Rouze P."/>
            <person name="Sanders I.R."/>
            <person name="Stajich J.E."/>
            <person name="Tunlid A."/>
            <person name="Tuskan G."/>
            <person name="Grigoriev I.V."/>
        </authorList>
    </citation>
    <scope>NUCLEOTIDE SEQUENCE [LARGE SCALE GENOMIC DNA]</scope>
    <source>
        <strain evidence="5">S238N-H82 / ATCC MYA-4686</strain>
    </source>
</reference>
<dbReference type="AlphaFoldDB" id="B0D5H8"/>
<keyword evidence="5" id="KW-1185">Reference proteome</keyword>
<dbReference type="InterPro" id="IPR023214">
    <property type="entry name" value="HAD_sf"/>
</dbReference>
<dbReference type="KEGG" id="lbc:LACBIDRAFT_317906"/>
<dbReference type="InterPro" id="IPR004274">
    <property type="entry name" value="FCP1_dom"/>
</dbReference>
<dbReference type="InParanoid" id="B0D5H8"/>
<dbReference type="Gene3D" id="3.40.50.1000">
    <property type="entry name" value="HAD superfamily/HAD-like"/>
    <property type="match status" value="1"/>
</dbReference>
<comment type="function">
    <text evidence="1">Essential component of the TIM23 complex, a complex that mediates the translocation of transit peptide-containing proteins across the mitochondrial inner membrane.</text>
</comment>
<feature type="domain" description="FCP1 homology" evidence="3">
    <location>
        <begin position="202"/>
        <end position="390"/>
    </location>
</feature>
<dbReference type="HOGENOM" id="CLU_018875_2_1_1"/>
<dbReference type="Pfam" id="PF03031">
    <property type="entry name" value="NIF"/>
    <property type="match status" value="1"/>
</dbReference>
<feature type="compositionally biased region" description="Pro residues" evidence="2">
    <location>
        <begin position="501"/>
        <end position="512"/>
    </location>
</feature>
<keyword evidence="1" id="KW-0813">Transport</keyword>
<feature type="region of interest" description="Disordered" evidence="2">
    <location>
        <begin position="474"/>
        <end position="519"/>
    </location>
</feature>
<accession>B0D5H8</accession>
<dbReference type="PANTHER" id="PTHR12210">
    <property type="entry name" value="DULLARD PROTEIN PHOSPHATASE"/>
    <property type="match status" value="1"/>
</dbReference>
<keyword evidence="1" id="KW-0653">Protein transport</keyword>
<comment type="similarity">
    <text evidence="1">Belongs to the TIM50 family.</text>
</comment>
<gene>
    <name evidence="4" type="ORF">LACBIDRAFT_317906</name>
</gene>
<dbReference type="STRING" id="486041.B0D5H8"/>
<organism evidence="5">
    <name type="scientific">Laccaria bicolor (strain S238N-H82 / ATCC MYA-4686)</name>
    <name type="common">Bicoloured deceiver</name>
    <name type="synonym">Laccaria laccata var. bicolor</name>
    <dbReference type="NCBI Taxonomy" id="486041"/>
    <lineage>
        <taxon>Eukaryota</taxon>
        <taxon>Fungi</taxon>
        <taxon>Dikarya</taxon>
        <taxon>Basidiomycota</taxon>
        <taxon>Agaricomycotina</taxon>
        <taxon>Agaricomycetes</taxon>
        <taxon>Agaricomycetidae</taxon>
        <taxon>Agaricales</taxon>
        <taxon>Agaricineae</taxon>
        <taxon>Hydnangiaceae</taxon>
        <taxon>Laccaria</taxon>
    </lineage>
</organism>
<evidence type="ECO:0000259" key="3">
    <source>
        <dbReference type="PROSITE" id="PS50969"/>
    </source>
</evidence>
<feature type="compositionally biased region" description="Basic and acidic residues" evidence="2">
    <location>
        <begin position="71"/>
        <end position="82"/>
    </location>
</feature>
<dbReference type="SMART" id="SM00577">
    <property type="entry name" value="CPDc"/>
    <property type="match status" value="1"/>
</dbReference>
<dbReference type="Proteomes" id="UP000001194">
    <property type="component" value="Unassembled WGS sequence"/>
</dbReference>
<dbReference type="GeneID" id="6075062"/>
<feature type="region of interest" description="Disordered" evidence="2">
    <location>
        <begin position="1"/>
        <end position="185"/>
    </location>
</feature>
<name>B0D5H8_LACBS</name>
<proteinExistence type="inferred from homology"/>
<dbReference type="InterPro" id="IPR036412">
    <property type="entry name" value="HAD-like_sf"/>
</dbReference>
<dbReference type="GO" id="GO:0005744">
    <property type="term" value="C:TIM23 mitochondrial import inner membrane translocase complex"/>
    <property type="evidence" value="ECO:0007669"/>
    <property type="project" value="UniProtKB-UniRule"/>
</dbReference>
<evidence type="ECO:0000313" key="5">
    <source>
        <dbReference type="Proteomes" id="UP000001194"/>
    </source>
</evidence>
<keyword evidence="1" id="KW-0496">Mitochondrion</keyword>
<evidence type="ECO:0000256" key="2">
    <source>
        <dbReference type="SAM" id="MobiDB-lite"/>
    </source>
</evidence>
<feature type="compositionally biased region" description="Polar residues" evidence="2">
    <location>
        <begin position="105"/>
        <end position="116"/>
    </location>
</feature>
<dbReference type="OrthoDB" id="1711508at2759"/>
<comment type="subcellular location">
    <subcellularLocation>
        <location evidence="1">Mitochondrion inner membrane</location>
        <topology evidence="1">Single-pass membrane protein</topology>
    </subcellularLocation>
</comment>
<dbReference type="PROSITE" id="PS50969">
    <property type="entry name" value="FCP1"/>
    <property type="match status" value="1"/>
</dbReference>
<evidence type="ECO:0000313" key="4">
    <source>
        <dbReference type="EMBL" id="EDR10024.1"/>
    </source>
</evidence>
<dbReference type="InterPro" id="IPR050365">
    <property type="entry name" value="TIM50"/>
</dbReference>
<protein>
    <recommendedName>
        <fullName evidence="1">Mitochondrial import inner membrane translocase subunit TIM50</fullName>
    </recommendedName>
</protein>